<dbReference type="Proteomes" id="UP000199053">
    <property type="component" value="Unassembled WGS sequence"/>
</dbReference>
<evidence type="ECO:0000259" key="1">
    <source>
        <dbReference type="Pfam" id="PF01243"/>
    </source>
</evidence>
<keyword evidence="3" id="KW-1185">Reference proteome</keyword>
<dbReference type="Gene3D" id="2.30.110.10">
    <property type="entry name" value="Electron Transport, Fmn-binding Protein, Chain A"/>
    <property type="match status" value="1"/>
</dbReference>
<evidence type="ECO:0000313" key="2">
    <source>
        <dbReference type="EMBL" id="SDL12253.1"/>
    </source>
</evidence>
<gene>
    <name evidence="2" type="ORF">SAMN05660337_2164</name>
</gene>
<dbReference type="STRING" id="246191.SAMN05660337_2164"/>
<dbReference type="InterPro" id="IPR012349">
    <property type="entry name" value="Split_barrel_FMN-bd"/>
</dbReference>
<proteinExistence type="predicted"/>
<dbReference type="RefSeq" id="WP_092160976.1">
    <property type="nucleotide sequence ID" value="NZ_FNGA01000003.1"/>
</dbReference>
<protein>
    <submittedName>
        <fullName evidence="2">Pyridoxamine 5'-phosphate oxidase</fullName>
    </submittedName>
</protein>
<dbReference type="InterPro" id="IPR011576">
    <property type="entry name" value="Pyridox_Oxase_N"/>
</dbReference>
<feature type="domain" description="Pyridoxamine 5'-phosphate oxidase N-terminal" evidence="1">
    <location>
        <begin position="8"/>
        <end position="152"/>
    </location>
</feature>
<dbReference type="Pfam" id="PF01243">
    <property type="entry name" value="PNPOx_N"/>
    <property type="match status" value="1"/>
</dbReference>
<evidence type="ECO:0000313" key="3">
    <source>
        <dbReference type="Proteomes" id="UP000199053"/>
    </source>
</evidence>
<dbReference type="SUPFAM" id="SSF50475">
    <property type="entry name" value="FMN-binding split barrel"/>
    <property type="match status" value="1"/>
</dbReference>
<dbReference type="EMBL" id="FNGA01000003">
    <property type="protein sequence ID" value="SDL12253.1"/>
    <property type="molecule type" value="Genomic_DNA"/>
</dbReference>
<dbReference type="AlphaFoldDB" id="A0A1G9HIB4"/>
<name>A0A1G9HIB4_9BACT</name>
<dbReference type="OrthoDB" id="1161330at2"/>
<organism evidence="2 3">
    <name type="scientific">Maridesulfovibrio ferrireducens</name>
    <dbReference type="NCBI Taxonomy" id="246191"/>
    <lineage>
        <taxon>Bacteria</taxon>
        <taxon>Pseudomonadati</taxon>
        <taxon>Thermodesulfobacteriota</taxon>
        <taxon>Desulfovibrionia</taxon>
        <taxon>Desulfovibrionales</taxon>
        <taxon>Desulfovibrionaceae</taxon>
        <taxon>Maridesulfovibrio</taxon>
    </lineage>
</organism>
<accession>A0A1G9HIB4</accession>
<reference evidence="3" key="1">
    <citation type="submission" date="2016-10" db="EMBL/GenBank/DDBJ databases">
        <authorList>
            <person name="Varghese N."/>
            <person name="Submissions S."/>
        </authorList>
    </citation>
    <scope>NUCLEOTIDE SEQUENCE [LARGE SCALE GENOMIC DNA]</scope>
    <source>
        <strain evidence="3">DSM 16995</strain>
    </source>
</reference>
<sequence length="155" mass="17770">MQSEVSWDEVTALFGKVQHVSIATVDADGTPRVSPIGSVLFSEEGCGYYFEKFPKSMRSNLDRDPRMSIMAVHPGIGFWVGALWRGRFKAQSAIRLVCEAGERRKATQEERNAWLTKVRPFRFFKGHDMLWKDMSDLREFKVIRVEPVELGTMNP</sequence>